<sequence length="115" mass="12741">EYKKFNGGEPGHRDIETLTEEELFATLDSSGYVRLSFRTKPLTDSSNKRSIAVSTDSDVPFVKNCVNSYNNIGQKGRKGEPICRSVSGLSKRWPHLNSEAPGGHTRRQKVAETTA</sequence>
<dbReference type="Proteomes" id="UP000728032">
    <property type="component" value="Unassembled WGS sequence"/>
</dbReference>
<keyword evidence="3" id="KW-1185">Reference proteome</keyword>
<gene>
    <name evidence="2" type="ORF">ONB1V03_LOCUS18004</name>
</gene>
<dbReference type="EMBL" id="CAJPVJ010023693">
    <property type="protein sequence ID" value="CAG2178579.1"/>
    <property type="molecule type" value="Genomic_DNA"/>
</dbReference>
<name>A0A7R9QWV8_9ACAR</name>
<proteinExistence type="predicted"/>
<reference evidence="2" key="1">
    <citation type="submission" date="2020-11" db="EMBL/GenBank/DDBJ databases">
        <authorList>
            <person name="Tran Van P."/>
        </authorList>
    </citation>
    <scope>NUCLEOTIDE SEQUENCE</scope>
</reference>
<evidence type="ECO:0000313" key="3">
    <source>
        <dbReference type="Proteomes" id="UP000728032"/>
    </source>
</evidence>
<evidence type="ECO:0000256" key="1">
    <source>
        <dbReference type="SAM" id="MobiDB-lite"/>
    </source>
</evidence>
<feature type="non-terminal residue" evidence="2">
    <location>
        <position position="1"/>
    </location>
</feature>
<feature type="region of interest" description="Disordered" evidence="1">
    <location>
        <begin position="92"/>
        <end position="115"/>
    </location>
</feature>
<protein>
    <submittedName>
        <fullName evidence="2">Uncharacterized protein</fullName>
    </submittedName>
</protein>
<accession>A0A7R9QWV8</accession>
<dbReference type="EMBL" id="OC938518">
    <property type="protein sequence ID" value="CAD7661443.1"/>
    <property type="molecule type" value="Genomic_DNA"/>
</dbReference>
<dbReference type="AlphaFoldDB" id="A0A7R9QWV8"/>
<organism evidence="2">
    <name type="scientific">Oppiella nova</name>
    <dbReference type="NCBI Taxonomy" id="334625"/>
    <lineage>
        <taxon>Eukaryota</taxon>
        <taxon>Metazoa</taxon>
        <taxon>Ecdysozoa</taxon>
        <taxon>Arthropoda</taxon>
        <taxon>Chelicerata</taxon>
        <taxon>Arachnida</taxon>
        <taxon>Acari</taxon>
        <taxon>Acariformes</taxon>
        <taxon>Sarcoptiformes</taxon>
        <taxon>Oribatida</taxon>
        <taxon>Brachypylina</taxon>
        <taxon>Oppioidea</taxon>
        <taxon>Oppiidae</taxon>
        <taxon>Oppiella</taxon>
    </lineage>
</organism>
<evidence type="ECO:0000313" key="2">
    <source>
        <dbReference type="EMBL" id="CAD7661443.1"/>
    </source>
</evidence>